<protein>
    <submittedName>
        <fullName evidence="1">Uncharacterized protein</fullName>
    </submittedName>
</protein>
<gene>
    <name evidence="1" type="ORF">JIN82_00155</name>
</gene>
<organism evidence="1 2">
    <name type="scientific">Persicirhabdus sediminis</name>
    <dbReference type="NCBI Taxonomy" id="454144"/>
    <lineage>
        <taxon>Bacteria</taxon>
        <taxon>Pseudomonadati</taxon>
        <taxon>Verrucomicrobiota</taxon>
        <taxon>Verrucomicrobiia</taxon>
        <taxon>Verrucomicrobiales</taxon>
        <taxon>Verrucomicrobiaceae</taxon>
        <taxon>Persicirhabdus</taxon>
    </lineage>
</organism>
<evidence type="ECO:0000313" key="1">
    <source>
        <dbReference type="EMBL" id="MBK1789557.1"/>
    </source>
</evidence>
<reference evidence="1" key="1">
    <citation type="submission" date="2021-01" db="EMBL/GenBank/DDBJ databases">
        <title>Modified the classification status of verrucomicrobia.</title>
        <authorList>
            <person name="Feng X."/>
        </authorList>
    </citation>
    <scope>NUCLEOTIDE SEQUENCE</scope>
    <source>
        <strain evidence="1">_KCTC 22039</strain>
    </source>
</reference>
<comment type="caution">
    <text evidence="1">The sequence shown here is derived from an EMBL/GenBank/DDBJ whole genome shotgun (WGS) entry which is preliminary data.</text>
</comment>
<accession>A0A8J7M9V3</accession>
<dbReference type="AlphaFoldDB" id="A0A8J7M9V3"/>
<evidence type="ECO:0000313" key="2">
    <source>
        <dbReference type="Proteomes" id="UP000624703"/>
    </source>
</evidence>
<sequence>MTNTVHSDWNRNVPGEGTQLDDLYLPEQARKIVLVDKRGMMSSGGGYFPGLVSENTQIVDVRYDISGTTTKTELIARQPGRVKMYYINRAVFPKPHKSLYEYGEDGQYLVEKTNYFYVQVGPAGGSGTQPQNNGQPQEYDFPVYEPLPAAELPALPEL</sequence>
<dbReference type="RefSeq" id="WP_200309517.1">
    <property type="nucleotide sequence ID" value="NZ_JAENIM010000007.1"/>
</dbReference>
<dbReference type="Proteomes" id="UP000624703">
    <property type="component" value="Unassembled WGS sequence"/>
</dbReference>
<dbReference type="EMBL" id="JAENIM010000007">
    <property type="protein sequence ID" value="MBK1789557.1"/>
    <property type="molecule type" value="Genomic_DNA"/>
</dbReference>
<proteinExistence type="predicted"/>
<keyword evidence="2" id="KW-1185">Reference proteome</keyword>
<name>A0A8J7M9V3_9BACT</name>